<gene>
    <name evidence="1" type="ORF">L1987_01586</name>
</gene>
<dbReference type="EMBL" id="CM042018">
    <property type="protein sequence ID" value="KAI3827509.1"/>
    <property type="molecule type" value="Genomic_DNA"/>
</dbReference>
<name>A0ACB9K5L9_9ASTR</name>
<proteinExistence type="predicted"/>
<sequence>MLGQVWNFIYVFEEDGVGIRDGIGCCGTEDDAARCARLFFGFKGFLGFGVGLNGFGLEGNGFDGCGFGAGFEGFGIDDSGGLSQLSNLFVSSLLVVAVGTLLHYTLV</sequence>
<protein>
    <submittedName>
        <fullName evidence="1">Uncharacterized protein</fullName>
    </submittedName>
</protein>
<reference evidence="1 2" key="2">
    <citation type="journal article" date="2022" name="Mol. Ecol. Resour.">
        <title>The genomes of chicory, endive, great burdock and yacon provide insights into Asteraceae paleo-polyploidization history and plant inulin production.</title>
        <authorList>
            <person name="Fan W."/>
            <person name="Wang S."/>
            <person name="Wang H."/>
            <person name="Wang A."/>
            <person name="Jiang F."/>
            <person name="Liu H."/>
            <person name="Zhao H."/>
            <person name="Xu D."/>
            <person name="Zhang Y."/>
        </authorList>
    </citation>
    <scope>NUCLEOTIDE SEQUENCE [LARGE SCALE GENOMIC DNA]</scope>
    <source>
        <strain evidence="2">cv. Yunnan</strain>
        <tissue evidence="1">Leaves</tissue>
    </source>
</reference>
<organism evidence="1 2">
    <name type="scientific">Smallanthus sonchifolius</name>
    <dbReference type="NCBI Taxonomy" id="185202"/>
    <lineage>
        <taxon>Eukaryota</taxon>
        <taxon>Viridiplantae</taxon>
        <taxon>Streptophyta</taxon>
        <taxon>Embryophyta</taxon>
        <taxon>Tracheophyta</taxon>
        <taxon>Spermatophyta</taxon>
        <taxon>Magnoliopsida</taxon>
        <taxon>eudicotyledons</taxon>
        <taxon>Gunneridae</taxon>
        <taxon>Pentapetalae</taxon>
        <taxon>asterids</taxon>
        <taxon>campanulids</taxon>
        <taxon>Asterales</taxon>
        <taxon>Asteraceae</taxon>
        <taxon>Asteroideae</taxon>
        <taxon>Heliantheae alliance</taxon>
        <taxon>Millerieae</taxon>
        <taxon>Smallanthus</taxon>
    </lineage>
</organism>
<keyword evidence="2" id="KW-1185">Reference proteome</keyword>
<evidence type="ECO:0000313" key="2">
    <source>
        <dbReference type="Proteomes" id="UP001056120"/>
    </source>
</evidence>
<evidence type="ECO:0000313" key="1">
    <source>
        <dbReference type="EMBL" id="KAI3827509.1"/>
    </source>
</evidence>
<dbReference type="Proteomes" id="UP001056120">
    <property type="component" value="Linkage Group LG01"/>
</dbReference>
<accession>A0ACB9K5L9</accession>
<comment type="caution">
    <text evidence="1">The sequence shown here is derived from an EMBL/GenBank/DDBJ whole genome shotgun (WGS) entry which is preliminary data.</text>
</comment>
<reference evidence="2" key="1">
    <citation type="journal article" date="2022" name="Mol. Ecol. Resour.">
        <title>The genomes of chicory, endive, great burdock and yacon provide insights into Asteraceae palaeo-polyploidization history and plant inulin production.</title>
        <authorList>
            <person name="Fan W."/>
            <person name="Wang S."/>
            <person name="Wang H."/>
            <person name="Wang A."/>
            <person name="Jiang F."/>
            <person name="Liu H."/>
            <person name="Zhao H."/>
            <person name="Xu D."/>
            <person name="Zhang Y."/>
        </authorList>
    </citation>
    <scope>NUCLEOTIDE SEQUENCE [LARGE SCALE GENOMIC DNA]</scope>
    <source>
        <strain evidence="2">cv. Yunnan</strain>
    </source>
</reference>